<evidence type="ECO:0000313" key="3">
    <source>
        <dbReference type="EMBL" id="TPP51107.1"/>
    </source>
</evidence>
<proteinExistence type="predicted"/>
<feature type="compositionally biased region" description="Basic and acidic residues" evidence="1">
    <location>
        <begin position="354"/>
        <end position="370"/>
    </location>
</feature>
<comment type="caution">
    <text evidence="3">The sequence shown here is derived from an EMBL/GenBank/DDBJ whole genome shotgun (WGS) entry which is preliminary data.</text>
</comment>
<dbReference type="GO" id="GO:0016579">
    <property type="term" value="P:protein deubiquitination"/>
    <property type="evidence" value="ECO:0007669"/>
    <property type="project" value="TreeGrafter"/>
</dbReference>
<dbReference type="EMBL" id="RHLC01000028">
    <property type="protein sequence ID" value="TPP51107.1"/>
    <property type="molecule type" value="Genomic_DNA"/>
</dbReference>
<dbReference type="Proteomes" id="UP000318447">
    <property type="component" value="Unassembled WGS sequence"/>
</dbReference>
<feature type="region of interest" description="Disordered" evidence="1">
    <location>
        <begin position="17"/>
        <end position="54"/>
    </location>
</feature>
<dbReference type="InterPro" id="IPR003323">
    <property type="entry name" value="OTU_dom"/>
</dbReference>
<dbReference type="GO" id="GO:0006508">
    <property type="term" value="P:proteolysis"/>
    <property type="evidence" value="ECO:0007669"/>
    <property type="project" value="UniProtKB-KW"/>
</dbReference>
<dbReference type="VEuPathDB" id="TriTrypDB:LdBPK_161460.1"/>
<dbReference type="InterPro" id="IPR050704">
    <property type="entry name" value="Peptidase_C85-like"/>
</dbReference>
<dbReference type="VEuPathDB" id="TriTrypDB:LDHU3_16.1740"/>
<name>A0A504Y123_LEIDO</name>
<evidence type="ECO:0000256" key="1">
    <source>
        <dbReference type="SAM" id="MobiDB-lite"/>
    </source>
</evidence>
<dbReference type="Gene3D" id="3.90.70.80">
    <property type="match status" value="1"/>
</dbReference>
<dbReference type="AlphaFoldDB" id="A0A504Y123"/>
<reference evidence="4" key="1">
    <citation type="submission" date="2019-02" db="EMBL/GenBank/DDBJ databases">
        <title>FDA dAtabase for Regulatory Grade micrObial Sequences (FDA-ARGOS): Supporting development and validation of Infectious Disease Dx tests.</title>
        <authorList>
            <person name="Duncan R."/>
            <person name="Fisher C."/>
            <person name="Tallon L."/>
            <person name="Sadzewicz L."/>
            <person name="Sengamalay N."/>
            <person name="Ott S."/>
            <person name="Godinez A."/>
            <person name="Nagaraj S."/>
            <person name="Vavikolanu K."/>
            <person name="Nadendla S."/>
            <person name="Aluvathingal J."/>
            <person name="Sichtig H."/>
        </authorList>
    </citation>
    <scope>NUCLEOTIDE SEQUENCE [LARGE SCALE GENOMIC DNA]</scope>
    <source>
        <strain evidence="4">FDAARGOS_361</strain>
    </source>
</reference>
<dbReference type="Pfam" id="PF02338">
    <property type="entry name" value="OTU"/>
    <property type="match status" value="1"/>
</dbReference>
<dbReference type="VEuPathDB" id="TriTrypDB:LdCL_160019600"/>
<accession>A0A504Y123</accession>
<feature type="region of interest" description="Disordered" evidence="1">
    <location>
        <begin position="348"/>
        <end position="370"/>
    </location>
</feature>
<feature type="compositionally biased region" description="Polar residues" evidence="1">
    <location>
        <begin position="690"/>
        <end position="700"/>
    </location>
</feature>
<dbReference type="PANTHER" id="PTHR12419">
    <property type="entry name" value="OTU DOMAIN CONTAINING PROTEIN"/>
    <property type="match status" value="1"/>
</dbReference>
<dbReference type="PROSITE" id="PS50802">
    <property type="entry name" value="OTU"/>
    <property type="match status" value="1"/>
</dbReference>
<gene>
    <name evidence="3" type="ORF">CGC21_24695</name>
</gene>
<feature type="compositionally biased region" description="Polar residues" evidence="1">
    <location>
        <begin position="306"/>
        <end position="329"/>
    </location>
</feature>
<feature type="region of interest" description="Disordered" evidence="1">
    <location>
        <begin position="781"/>
        <end position="808"/>
    </location>
</feature>
<keyword evidence="3" id="KW-0378">Hydrolase</keyword>
<keyword evidence="3" id="KW-0645">Protease</keyword>
<dbReference type="GO" id="GO:0004843">
    <property type="term" value="F:cysteine-type deubiquitinase activity"/>
    <property type="evidence" value="ECO:0007669"/>
    <property type="project" value="TreeGrafter"/>
</dbReference>
<dbReference type="PANTHER" id="PTHR12419:SF11">
    <property type="entry name" value="OTU DOMAIN-CONTAINING PROTEIN DDB_G0284757"/>
    <property type="match status" value="1"/>
</dbReference>
<organism evidence="3 4">
    <name type="scientific">Leishmania donovani</name>
    <dbReference type="NCBI Taxonomy" id="5661"/>
    <lineage>
        <taxon>Eukaryota</taxon>
        <taxon>Discoba</taxon>
        <taxon>Euglenozoa</taxon>
        <taxon>Kinetoplastea</taxon>
        <taxon>Metakinetoplastina</taxon>
        <taxon>Trypanosomatida</taxon>
        <taxon>Trypanosomatidae</taxon>
        <taxon>Leishmaniinae</taxon>
        <taxon>Leishmania</taxon>
    </lineage>
</organism>
<dbReference type="SUPFAM" id="SSF54001">
    <property type="entry name" value="Cysteine proteinases"/>
    <property type="match status" value="1"/>
</dbReference>
<feature type="region of interest" description="Disordered" evidence="1">
    <location>
        <begin position="881"/>
        <end position="904"/>
    </location>
</feature>
<sequence length="986" mass="104729">MLNSLVDMPVPVTVRPLRMLGGGSSTSKDCKNGHPSPRGMQNGRSSPYMRNTHASARGTTGQAASAAMPLVADPLTNMKSTVIMSSPTPPPPRPTITIFADLEDDVGAGGLSFGKASRATVSSVAAGGSCRRVEHDPLTFTQTLLSPHGYSSLCQHAKAEVAAESAFSSSSERAGIEAMRRKSGSLLPAGGDRSPERICSGSFRVFSPADSAELAAQTDSSLPSGLPNDISWFHRRTTTYPGSEDAEPHPLRISATPVVPIVPHVAEPSSRKRVAEDMQRLYGGAGAAAGSIAVCSAKEASQASTSVATRDVSWSSGCTGNTTDASQSPRLAAKKDKKLSLLTPFTSSASKKPTKVEDKTPPSTAADRRQAHEQIIRVGVQRLYQRLNELRLVVYRVRNDGNCQFRAISHQLFGNEDYHDIIRSQIVSYMRAARARSFDYYFESPAHADAYYHNLAKPGSWGDELSLRAASDCLYVNIHVLSSEERNCYITYRPSSDYAASAPSFLVDVWKLRERRRAEHSRQASLYAGPQGIGSDDEGEMDANAIQLALHRRLQQSEIRCSLPLSATGSYNSGGGGGGFSLGAATMPLLQPQSTTKKPSQLLTPAAVPVPRLSSGNEGASDDGAANQVAKFRAVGAEVQSLDKATQAVNIFTQRKESANAYNTNDVAVCFPRKHNEDATRPPFAGTASLELSRSSSPHPQAQHHGLTMSGSTTEEAPVSGGTRRADTMTSFQALSPTMRQGDEAGEVMLLASSMHLSRTTQSLQRSFSCMQRASSVTGPADHFNGLNARSSAHAPSAGGGESGASSQLLGSLVPRAATTSFRLGADDDGSLPSGSDAGSGANQGVCCFSFEPRTEPIDIFLSYLYPVHYNSLSVKQEQEPAAGTVPTAEATATPSTPPPQPSGNLEVALRDVHGGPTPGIDKPGRRATPMMVLHPTVSVTLTSHLRKPLERIASRPLRNYLQDKYQLGGTKAGAVLADSRARTVE</sequence>
<dbReference type="InterPro" id="IPR038765">
    <property type="entry name" value="Papain-like_cys_pep_sf"/>
</dbReference>
<protein>
    <submittedName>
        <fullName evidence="3">OTU-like cysteine protease family protein</fullName>
    </submittedName>
</protein>
<feature type="region of interest" description="Disordered" evidence="1">
    <location>
        <begin position="674"/>
        <end position="726"/>
    </location>
</feature>
<feature type="domain" description="OTU" evidence="2">
    <location>
        <begin position="392"/>
        <end position="504"/>
    </location>
</feature>
<feature type="compositionally biased region" description="Low complexity" evidence="1">
    <location>
        <begin position="881"/>
        <end position="895"/>
    </location>
</feature>
<evidence type="ECO:0000313" key="4">
    <source>
        <dbReference type="Proteomes" id="UP000318447"/>
    </source>
</evidence>
<feature type="region of interest" description="Disordered" evidence="1">
    <location>
        <begin position="306"/>
        <end position="333"/>
    </location>
</feature>
<evidence type="ECO:0000259" key="2">
    <source>
        <dbReference type="PROSITE" id="PS50802"/>
    </source>
</evidence>
<feature type="compositionally biased region" description="Polar residues" evidence="1">
    <location>
        <begin position="42"/>
        <end position="54"/>
    </location>
</feature>